<dbReference type="SUPFAM" id="SSF53850">
    <property type="entry name" value="Periplasmic binding protein-like II"/>
    <property type="match status" value="1"/>
</dbReference>
<proteinExistence type="predicted"/>
<sequence length="217" mass="24459">MLMGAQIFVAEAENNRPRLLISTIKHPQISLIEKDLSMAYSHLGIDLQFVEVAGEREFIVGNRGEVDGIAAKFSLVEQQLPEMLKVNVPLMNVEVYLVCASDSLCQQQILDDPTQTVGLLGGKNAMSFALRHRKIKRMELVSHAQILKLLELKRLKYAVLALSYQNIQMIDAAELQISLPAIYSDKVYHYLHSRYAGLLPEVEKALRKVVDDCPKKE</sequence>
<keyword evidence="2" id="KW-1185">Reference proteome</keyword>
<protein>
    <recommendedName>
        <fullName evidence="3">Solute-binding protein family 3/N-terminal domain-containing protein</fullName>
    </recommendedName>
</protein>
<gene>
    <name evidence="1" type="ORF">GCM10009092_40920</name>
</gene>
<evidence type="ECO:0000313" key="2">
    <source>
        <dbReference type="Proteomes" id="UP001501757"/>
    </source>
</evidence>
<comment type="caution">
    <text evidence="1">The sequence shown here is derived from an EMBL/GenBank/DDBJ whole genome shotgun (WGS) entry which is preliminary data.</text>
</comment>
<accession>A0ABN0XTL7</accession>
<dbReference type="Proteomes" id="UP001501757">
    <property type="component" value="Unassembled WGS sequence"/>
</dbReference>
<evidence type="ECO:0008006" key="3">
    <source>
        <dbReference type="Google" id="ProtNLM"/>
    </source>
</evidence>
<dbReference type="EMBL" id="BAAAEI010000028">
    <property type="protein sequence ID" value="GAA0372485.1"/>
    <property type="molecule type" value="Genomic_DNA"/>
</dbReference>
<reference evidence="1 2" key="1">
    <citation type="journal article" date="2019" name="Int. J. Syst. Evol. Microbiol.">
        <title>The Global Catalogue of Microorganisms (GCM) 10K type strain sequencing project: providing services to taxonomists for standard genome sequencing and annotation.</title>
        <authorList>
            <consortium name="The Broad Institute Genomics Platform"/>
            <consortium name="The Broad Institute Genome Sequencing Center for Infectious Disease"/>
            <person name="Wu L."/>
            <person name="Ma J."/>
        </authorList>
    </citation>
    <scope>NUCLEOTIDE SEQUENCE [LARGE SCALE GENOMIC DNA]</scope>
    <source>
        <strain evidence="1 2">JCM 13378</strain>
    </source>
</reference>
<name>A0ABN0XTL7_9ALTE</name>
<organism evidence="1 2">
    <name type="scientific">Bowmanella denitrificans</name>
    <dbReference type="NCBI Taxonomy" id="366582"/>
    <lineage>
        <taxon>Bacteria</taxon>
        <taxon>Pseudomonadati</taxon>
        <taxon>Pseudomonadota</taxon>
        <taxon>Gammaproteobacteria</taxon>
        <taxon>Alteromonadales</taxon>
        <taxon>Alteromonadaceae</taxon>
        <taxon>Bowmanella</taxon>
    </lineage>
</organism>
<evidence type="ECO:0000313" key="1">
    <source>
        <dbReference type="EMBL" id="GAA0372485.1"/>
    </source>
</evidence>